<proteinExistence type="predicted"/>
<reference evidence="1" key="1">
    <citation type="submission" date="2020-09" db="EMBL/GenBank/DDBJ databases">
        <title>Genome-Enabled Discovery of Anthraquinone Biosynthesis in Senna tora.</title>
        <authorList>
            <person name="Kang S.-H."/>
            <person name="Pandey R.P."/>
            <person name="Lee C.-M."/>
            <person name="Sim J.-S."/>
            <person name="Jeong J.-T."/>
            <person name="Choi B.-S."/>
            <person name="Jung M."/>
            <person name="Ginzburg D."/>
            <person name="Zhao K."/>
            <person name="Won S.Y."/>
            <person name="Oh T.-J."/>
            <person name="Yu Y."/>
            <person name="Kim N.-H."/>
            <person name="Lee O.R."/>
            <person name="Lee T.-H."/>
            <person name="Bashyal P."/>
            <person name="Kim T.-S."/>
            <person name="Lee W.-H."/>
            <person name="Kawkins C."/>
            <person name="Kim C.-K."/>
            <person name="Kim J.S."/>
            <person name="Ahn B.O."/>
            <person name="Rhee S.Y."/>
            <person name="Sohng J.K."/>
        </authorList>
    </citation>
    <scope>NUCLEOTIDE SEQUENCE</scope>
    <source>
        <tissue evidence="1">Leaf</tissue>
    </source>
</reference>
<accession>A0A835CCB5</accession>
<dbReference type="EMBL" id="JAAIUW010000004">
    <property type="protein sequence ID" value="KAF7836115.1"/>
    <property type="molecule type" value="Genomic_DNA"/>
</dbReference>
<dbReference type="Proteomes" id="UP000634136">
    <property type="component" value="Unassembled WGS sequence"/>
</dbReference>
<comment type="caution">
    <text evidence="1">The sequence shown here is derived from an EMBL/GenBank/DDBJ whole genome shotgun (WGS) entry which is preliminary data.</text>
</comment>
<organism evidence="1 2">
    <name type="scientific">Senna tora</name>
    <dbReference type="NCBI Taxonomy" id="362788"/>
    <lineage>
        <taxon>Eukaryota</taxon>
        <taxon>Viridiplantae</taxon>
        <taxon>Streptophyta</taxon>
        <taxon>Embryophyta</taxon>
        <taxon>Tracheophyta</taxon>
        <taxon>Spermatophyta</taxon>
        <taxon>Magnoliopsida</taxon>
        <taxon>eudicotyledons</taxon>
        <taxon>Gunneridae</taxon>
        <taxon>Pentapetalae</taxon>
        <taxon>rosids</taxon>
        <taxon>fabids</taxon>
        <taxon>Fabales</taxon>
        <taxon>Fabaceae</taxon>
        <taxon>Caesalpinioideae</taxon>
        <taxon>Cassia clade</taxon>
        <taxon>Senna</taxon>
    </lineage>
</organism>
<evidence type="ECO:0000313" key="1">
    <source>
        <dbReference type="EMBL" id="KAF7836115.1"/>
    </source>
</evidence>
<dbReference type="AlphaFoldDB" id="A0A835CCB5"/>
<name>A0A835CCB5_9FABA</name>
<protein>
    <submittedName>
        <fullName evidence="1">Uncharacterized protein</fullName>
    </submittedName>
</protein>
<gene>
    <name evidence="1" type="ORF">G2W53_010974</name>
</gene>
<sequence length="37" mass="4342">MNADYGVASGPHKADGRFHWSVRGRLRERAWEWMIPT</sequence>
<evidence type="ECO:0000313" key="2">
    <source>
        <dbReference type="Proteomes" id="UP000634136"/>
    </source>
</evidence>
<keyword evidence="2" id="KW-1185">Reference proteome</keyword>